<dbReference type="Proteomes" id="UP000789920">
    <property type="component" value="Unassembled WGS sequence"/>
</dbReference>
<feature type="non-terminal residue" evidence="1">
    <location>
        <position position="39"/>
    </location>
</feature>
<dbReference type="EMBL" id="CAJVQC010173766">
    <property type="protein sequence ID" value="CAG8851007.1"/>
    <property type="molecule type" value="Genomic_DNA"/>
</dbReference>
<gene>
    <name evidence="1" type="ORF">RPERSI_LOCUS36363</name>
</gene>
<name>A0ACA9SYA8_9GLOM</name>
<accession>A0ACA9SYA8</accession>
<reference evidence="1" key="1">
    <citation type="submission" date="2021-06" db="EMBL/GenBank/DDBJ databases">
        <authorList>
            <person name="Kallberg Y."/>
            <person name="Tangrot J."/>
            <person name="Rosling A."/>
        </authorList>
    </citation>
    <scope>NUCLEOTIDE SEQUENCE</scope>
    <source>
        <strain evidence="1">MA461A</strain>
    </source>
</reference>
<protein>
    <submittedName>
        <fullName evidence="1">505_t:CDS:1</fullName>
    </submittedName>
</protein>
<evidence type="ECO:0000313" key="1">
    <source>
        <dbReference type="EMBL" id="CAG8851007.1"/>
    </source>
</evidence>
<proteinExistence type="predicted"/>
<keyword evidence="2" id="KW-1185">Reference proteome</keyword>
<organism evidence="1 2">
    <name type="scientific">Racocetra persica</name>
    <dbReference type="NCBI Taxonomy" id="160502"/>
    <lineage>
        <taxon>Eukaryota</taxon>
        <taxon>Fungi</taxon>
        <taxon>Fungi incertae sedis</taxon>
        <taxon>Mucoromycota</taxon>
        <taxon>Glomeromycotina</taxon>
        <taxon>Glomeromycetes</taxon>
        <taxon>Diversisporales</taxon>
        <taxon>Gigasporaceae</taxon>
        <taxon>Racocetra</taxon>
    </lineage>
</organism>
<sequence>VAEIESESDEETIMDYFAPDIKNKDKEEFEHIDNLDNSF</sequence>
<evidence type="ECO:0000313" key="2">
    <source>
        <dbReference type="Proteomes" id="UP000789920"/>
    </source>
</evidence>
<feature type="non-terminal residue" evidence="1">
    <location>
        <position position="1"/>
    </location>
</feature>
<comment type="caution">
    <text evidence="1">The sequence shown here is derived from an EMBL/GenBank/DDBJ whole genome shotgun (WGS) entry which is preliminary data.</text>
</comment>